<evidence type="ECO:0000256" key="4">
    <source>
        <dbReference type="ARBA" id="ARBA00022701"/>
    </source>
</evidence>
<organism evidence="9 10">
    <name type="scientific">Cicer arietinum</name>
    <name type="common">Chickpea</name>
    <name type="synonym">Garbanzo</name>
    <dbReference type="NCBI Taxonomy" id="3827"/>
    <lineage>
        <taxon>Eukaryota</taxon>
        <taxon>Viridiplantae</taxon>
        <taxon>Streptophyta</taxon>
        <taxon>Embryophyta</taxon>
        <taxon>Tracheophyta</taxon>
        <taxon>Spermatophyta</taxon>
        <taxon>Magnoliopsida</taxon>
        <taxon>eudicotyledons</taxon>
        <taxon>Gunneridae</taxon>
        <taxon>Pentapetalae</taxon>
        <taxon>rosids</taxon>
        <taxon>fabids</taxon>
        <taxon>Fabales</taxon>
        <taxon>Fabaceae</taxon>
        <taxon>Papilionoideae</taxon>
        <taxon>50 kb inversion clade</taxon>
        <taxon>NPAAA clade</taxon>
        <taxon>Hologalegina</taxon>
        <taxon>IRL clade</taxon>
        <taxon>Cicereae</taxon>
        <taxon>Cicer</taxon>
    </lineage>
</organism>
<dbReference type="AlphaFoldDB" id="A0A1S2XKD2"/>
<dbReference type="Pfam" id="PF06886">
    <property type="entry name" value="TPX2"/>
    <property type="match status" value="1"/>
</dbReference>
<keyword evidence="5" id="KW-0206">Cytoskeleton</keyword>
<evidence type="ECO:0000256" key="5">
    <source>
        <dbReference type="ARBA" id="ARBA00023212"/>
    </source>
</evidence>
<evidence type="ECO:0000259" key="8">
    <source>
        <dbReference type="Pfam" id="PF06886"/>
    </source>
</evidence>
<feature type="coiled-coil region" evidence="6">
    <location>
        <begin position="159"/>
        <end position="207"/>
    </location>
</feature>
<dbReference type="RefSeq" id="XP_004489565.1">
    <property type="nucleotide sequence ID" value="XM_004489508.3"/>
</dbReference>
<evidence type="ECO:0000256" key="6">
    <source>
        <dbReference type="SAM" id="Coils"/>
    </source>
</evidence>
<evidence type="ECO:0000256" key="1">
    <source>
        <dbReference type="ARBA" id="ARBA00004245"/>
    </source>
</evidence>
<reference evidence="9" key="1">
    <citation type="journal article" date="2013" name="Nat. Biotechnol.">
        <title>Draft genome sequence of chickpea (Cicer arietinum) provides a resource for trait improvement.</title>
        <authorList>
            <person name="Varshney R.K."/>
            <person name="Song C."/>
            <person name="Saxena R.K."/>
            <person name="Azam S."/>
            <person name="Yu S."/>
            <person name="Sharpe A.G."/>
            <person name="Cannon S."/>
            <person name="Baek J."/>
            <person name="Rosen B.D."/>
            <person name="Tar'an B."/>
            <person name="Millan T."/>
            <person name="Zhang X."/>
            <person name="Ramsay L.D."/>
            <person name="Iwata A."/>
            <person name="Wang Y."/>
            <person name="Nelson W."/>
            <person name="Farmer A.D."/>
            <person name="Gaur P.M."/>
            <person name="Soderlund C."/>
            <person name="Penmetsa R.V."/>
            <person name="Xu C."/>
            <person name="Bharti A.K."/>
            <person name="He W."/>
            <person name="Winter P."/>
            <person name="Zhao S."/>
            <person name="Hane J.K."/>
            <person name="Carrasquilla-Garcia N."/>
            <person name="Condie J.A."/>
            <person name="Upadhyaya H.D."/>
            <person name="Luo M.C."/>
            <person name="Thudi M."/>
            <person name="Gowda C.L."/>
            <person name="Singh N.P."/>
            <person name="Lichtenzveig J."/>
            <person name="Gali K.K."/>
            <person name="Rubio J."/>
            <person name="Nadarajan N."/>
            <person name="Dolezel J."/>
            <person name="Bansal K.C."/>
            <person name="Xu X."/>
            <person name="Edwards D."/>
            <person name="Zhang G."/>
            <person name="Kahl G."/>
            <person name="Gil J."/>
            <person name="Singh K.B."/>
            <person name="Datta S.K."/>
            <person name="Jackson S.A."/>
            <person name="Wang J."/>
            <person name="Cook D.R."/>
        </authorList>
    </citation>
    <scope>NUCLEOTIDE SEQUENCE [LARGE SCALE GENOMIC DNA]</scope>
    <source>
        <strain evidence="9">cv. CDC Frontier</strain>
    </source>
</reference>
<feature type="compositionally biased region" description="Polar residues" evidence="7">
    <location>
        <begin position="362"/>
        <end position="371"/>
    </location>
</feature>
<sequence length="545" mass="61353">MGDSTCLMQPFCYASGINNEANENNTMHALGQSISFGRFMSESLAWDKWSSFSQNRYVEEAERFSRPGSVAQKKAFFEAHYKKLAAQKAAALLAQQANNNAAQNNVIGKQDIVESNNSSPKSPNYEVVVKEEPDAKVLSLSSESDETSHDLDSSIKTCVVSERNKLEESETEMEQEEVLRNSMKVELQKTIENVDTLQEQSEKLSATPPIMTPILKVSSYDQEVLPSTSKKKPQISSTFKFLKANGTSKFTTTTTPVKSTAPIFSSNIDNFVTPMNKNHAALSNADKKKQTPKSVNFTPIREFNRLTASVMRRFESSKVGTASSKASKDNVTPLKTPTMASKEMQKHSSLTPLTEKKRNKTPSDSSASRNHTAGPKWRLLSGENKMRSPIISSPFSLRTEERAARRKKKLEEKFNANETQKVQLHTKLKEKAGSEIRKLRQSFCFQARPLPDFYKERKASNMETRKVPPIHYESTNEGRHPPTLSMEEYKTSLPPNRPSLRNIGTKNFMGKNGHPLTSNSMKIITTHENTSPNIQHWKQNVRNYK</sequence>
<dbReference type="STRING" id="3827.A0A1S2XKD2"/>
<dbReference type="GeneID" id="101492038"/>
<dbReference type="PaxDb" id="3827-XP_004489565.1"/>
<keyword evidence="4" id="KW-0493">Microtubule</keyword>
<dbReference type="Proteomes" id="UP000087171">
    <property type="component" value="Chromosome Ca2"/>
</dbReference>
<evidence type="ECO:0000256" key="7">
    <source>
        <dbReference type="SAM" id="MobiDB-lite"/>
    </source>
</evidence>
<dbReference type="InterPro" id="IPR044216">
    <property type="entry name" value="WDL7"/>
</dbReference>
<dbReference type="eggNOG" id="ENOG502QUCW">
    <property type="taxonomic scope" value="Eukaryota"/>
</dbReference>
<dbReference type="KEGG" id="cam:101492038"/>
<evidence type="ECO:0000256" key="3">
    <source>
        <dbReference type="ARBA" id="ARBA00022490"/>
    </source>
</evidence>
<keyword evidence="9" id="KW-1185">Reference proteome</keyword>
<dbReference type="GO" id="GO:0005874">
    <property type="term" value="C:microtubule"/>
    <property type="evidence" value="ECO:0007669"/>
    <property type="project" value="UniProtKB-KW"/>
</dbReference>
<evidence type="ECO:0000256" key="2">
    <source>
        <dbReference type="ARBA" id="ARBA00005885"/>
    </source>
</evidence>
<dbReference type="InterPro" id="IPR027329">
    <property type="entry name" value="TPX2_C"/>
</dbReference>
<feature type="compositionally biased region" description="Polar residues" evidence="7">
    <location>
        <begin position="318"/>
        <end position="339"/>
    </location>
</feature>
<proteinExistence type="inferred from homology"/>
<feature type="region of interest" description="Disordered" evidence="7">
    <location>
        <begin position="491"/>
        <end position="516"/>
    </location>
</feature>
<feature type="region of interest" description="Disordered" evidence="7">
    <location>
        <begin position="315"/>
        <end position="378"/>
    </location>
</feature>
<name>A0A1S2XKD2_CICAR</name>
<evidence type="ECO:0000313" key="9">
    <source>
        <dbReference type="Proteomes" id="UP000087171"/>
    </source>
</evidence>
<gene>
    <name evidence="10" type="primary">LOC101492038</name>
</gene>
<comment type="subcellular location">
    <subcellularLocation>
        <location evidence="1">Cytoplasm</location>
        <location evidence="1">Cytoskeleton</location>
    </subcellularLocation>
</comment>
<reference evidence="10" key="2">
    <citation type="submission" date="2025-08" db="UniProtKB">
        <authorList>
            <consortium name="RefSeq"/>
        </authorList>
    </citation>
    <scope>IDENTIFICATION</scope>
    <source>
        <tissue evidence="10">Etiolated seedlings</tissue>
    </source>
</reference>
<feature type="domain" description="TPX2 C-terminal" evidence="8">
    <location>
        <begin position="395"/>
        <end position="461"/>
    </location>
</feature>
<dbReference type="PANTHER" id="PTHR47067:SF7">
    <property type="entry name" value="TPX2 (TARGETING PROTEIN FOR XKLP2) PROTEIN FAMILY"/>
    <property type="match status" value="1"/>
</dbReference>
<dbReference type="PANTHER" id="PTHR47067">
    <property type="entry name" value="TPX2 (TARGETING PROTEIN FOR XKLP2) PROTEIN FAMILY-RELATED"/>
    <property type="match status" value="1"/>
</dbReference>
<keyword evidence="6" id="KW-0175">Coiled coil</keyword>
<evidence type="ECO:0000313" key="10">
    <source>
        <dbReference type="RefSeq" id="XP_004489565.1"/>
    </source>
</evidence>
<keyword evidence="3" id="KW-0963">Cytoplasm</keyword>
<protein>
    <submittedName>
        <fullName evidence="10">Protein WVD2-like 7 isoform X1</fullName>
    </submittedName>
</protein>
<comment type="similarity">
    <text evidence="2">Belongs to the TPX2 family.</text>
</comment>
<accession>A0A1S2XKD2</accession>
<dbReference type="OrthoDB" id="621651at2759"/>